<dbReference type="GO" id="GO:0003676">
    <property type="term" value="F:nucleic acid binding"/>
    <property type="evidence" value="ECO:0007669"/>
    <property type="project" value="InterPro"/>
</dbReference>
<dbReference type="InterPro" id="IPR029063">
    <property type="entry name" value="SAM-dependent_MTases_sf"/>
</dbReference>
<dbReference type="SUPFAM" id="SSF53335">
    <property type="entry name" value="S-adenosyl-L-methionine-dependent methyltransferases"/>
    <property type="match status" value="1"/>
</dbReference>
<proteinExistence type="inferred from homology"/>
<dbReference type="InterPro" id="IPR004557">
    <property type="entry name" value="PrmC-related"/>
</dbReference>
<dbReference type="EC" id="2.1.1.297" evidence="6"/>
<evidence type="ECO:0000313" key="7">
    <source>
        <dbReference type="EMBL" id="QEV63461.1"/>
    </source>
</evidence>
<dbReference type="InterPro" id="IPR002052">
    <property type="entry name" value="DNA_methylase_N6_adenine_CS"/>
</dbReference>
<organism evidence="7 8">
    <name type="scientific">Streptomyces spectabilis</name>
    <dbReference type="NCBI Taxonomy" id="68270"/>
    <lineage>
        <taxon>Bacteria</taxon>
        <taxon>Bacillati</taxon>
        <taxon>Actinomycetota</taxon>
        <taxon>Actinomycetes</taxon>
        <taxon>Kitasatosporales</taxon>
        <taxon>Streptomycetaceae</taxon>
        <taxon>Streptomyces</taxon>
    </lineage>
</organism>
<dbReference type="InterPro" id="IPR007848">
    <property type="entry name" value="Small_mtfrase_dom"/>
</dbReference>
<dbReference type="GO" id="GO:0032259">
    <property type="term" value="P:methylation"/>
    <property type="evidence" value="ECO:0007669"/>
    <property type="project" value="UniProtKB-KW"/>
</dbReference>
<evidence type="ECO:0000313" key="9">
    <source>
        <dbReference type="Proteomes" id="UP000549009"/>
    </source>
</evidence>
<dbReference type="Pfam" id="PF05175">
    <property type="entry name" value="MTS"/>
    <property type="match status" value="1"/>
</dbReference>
<gene>
    <name evidence="7" type="ORF">CP982_36120</name>
    <name evidence="6" type="ORF">FHS40_004548</name>
</gene>
<dbReference type="InterPro" id="IPR052190">
    <property type="entry name" value="Euk-Arch_PrmC-MTase"/>
</dbReference>
<dbReference type="Proteomes" id="UP000549009">
    <property type="component" value="Unassembled WGS sequence"/>
</dbReference>
<dbReference type="KEGG" id="sspb:CP982_36120"/>
<protein>
    <submittedName>
        <fullName evidence="7">Methyltransferase domain-containing protein</fullName>
    </submittedName>
    <submittedName>
        <fullName evidence="6">Release factor glutamine methyltransferase</fullName>
        <ecNumber evidence="6">2.1.1.297</ecNumber>
    </submittedName>
</protein>
<dbReference type="PANTHER" id="PTHR45875">
    <property type="entry name" value="METHYLTRANSFERASE N6AMT1"/>
    <property type="match status" value="1"/>
</dbReference>
<dbReference type="EMBL" id="CP023690">
    <property type="protein sequence ID" value="QEV63461.1"/>
    <property type="molecule type" value="Genomic_DNA"/>
</dbReference>
<dbReference type="RefSeq" id="WP_150514313.1">
    <property type="nucleotide sequence ID" value="NZ_BMSQ01000006.1"/>
</dbReference>
<dbReference type="CDD" id="cd02440">
    <property type="entry name" value="AdoMet_MTases"/>
    <property type="match status" value="1"/>
</dbReference>
<dbReference type="NCBIfam" id="TIGR00537">
    <property type="entry name" value="hemK_rel_arch"/>
    <property type="match status" value="1"/>
</dbReference>
<dbReference type="PROSITE" id="PS00092">
    <property type="entry name" value="N6_MTASE"/>
    <property type="match status" value="1"/>
</dbReference>
<evidence type="ECO:0000313" key="8">
    <source>
        <dbReference type="Proteomes" id="UP000326505"/>
    </source>
</evidence>
<keyword evidence="4" id="KW-0949">S-adenosyl-L-methionine</keyword>
<keyword evidence="9" id="KW-1185">Reference proteome</keyword>
<keyword evidence="3 7" id="KW-0808">Transferase</keyword>
<dbReference type="Gene3D" id="3.40.50.150">
    <property type="entry name" value="Vaccinia Virus protein VP39"/>
    <property type="match status" value="1"/>
</dbReference>
<evidence type="ECO:0000313" key="6">
    <source>
        <dbReference type="EMBL" id="MBB5105453.1"/>
    </source>
</evidence>
<dbReference type="PANTHER" id="PTHR45875:SF1">
    <property type="entry name" value="METHYLTRANSFERASE N6AMT1"/>
    <property type="match status" value="1"/>
</dbReference>
<name>A0A5P2XG32_STRST</name>
<evidence type="ECO:0000259" key="5">
    <source>
        <dbReference type="Pfam" id="PF05175"/>
    </source>
</evidence>
<dbReference type="EMBL" id="JACHJD010000007">
    <property type="protein sequence ID" value="MBB5105453.1"/>
    <property type="molecule type" value="Genomic_DNA"/>
</dbReference>
<evidence type="ECO:0000256" key="3">
    <source>
        <dbReference type="ARBA" id="ARBA00022679"/>
    </source>
</evidence>
<dbReference type="AlphaFoldDB" id="A0A5P2XG32"/>
<dbReference type="GO" id="GO:0035657">
    <property type="term" value="C:eRF1 methyltransferase complex"/>
    <property type="evidence" value="ECO:0007669"/>
    <property type="project" value="TreeGrafter"/>
</dbReference>
<comment type="similarity">
    <text evidence="1">Belongs to the eukaryotic/archaeal PrmC-related family.</text>
</comment>
<evidence type="ECO:0000256" key="1">
    <source>
        <dbReference type="ARBA" id="ARBA00006149"/>
    </source>
</evidence>
<keyword evidence="2 7" id="KW-0489">Methyltransferase</keyword>
<sequence length="237" mass="25716">MTTRVRTATQGWPRTSPRARPVRLLTPPGVYAPQCDTELLLRALYREDIRTAAPVLDLGTGSGALALAAARLGAEVTALDISWRAVLTARINAFRAGQPVTVRRRDMTARVPPGPYDLVVSNPPYVPSFSALPPRRGAARAWEGGPDGRAFVNRVCDVSARTLRAGGALLIVHSALCGVAATLARLTDLGMDAQVTGREIVPFGPVLRSRRAWLRHRDLLGEDETCEELVVIRAERR</sequence>
<dbReference type="Proteomes" id="UP000326505">
    <property type="component" value="Chromosome"/>
</dbReference>
<evidence type="ECO:0000256" key="4">
    <source>
        <dbReference type="ARBA" id="ARBA00022691"/>
    </source>
</evidence>
<dbReference type="OrthoDB" id="8746524at2"/>
<reference evidence="7 8" key="1">
    <citation type="submission" date="2017-09" db="EMBL/GenBank/DDBJ databases">
        <authorList>
            <person name="Lee N."/>
            <person name="Cho B.-K."/>
        </authorList>
    </citation>
    <scope>NUCLEOTIDE SEQUENCE [LARGE SCALE GENOMIC DNA]</scope>
    <source>
        <strain evidence="7 8">ATCC 27465</strain>
    </source>
</reference>
<dbReference type="GO" id="GO:0102559">
    <property type="term" value="F:peptide chain release factor N(5)-glutamine methyltransferase activity"/>
    <property type="evidence" value="ECO:0007669"/>
    <property type="project" value="UniProtKB-EC"/>
</dbReference>
<feature type="domain" description="Methyltransferase small" evidence="5">
    <location>
        <begin position="23"/>
        <end position="125"/>
    </location>
</feature>
<evidence type="ECO:0000256" key="2">
    <source>
        <dbReference type="ARBA" id="ARBA00022603"/>
    </source>
</evidence>
<reference evidence="6 9" key="2">
    <citation type="submission" date="2020-08" db="EMBL/GenBank/DDBJ databases">
        <title>Genomic Encyclopedia of Type Strains, Phase III (KMG-III): the genomes of soil and plant-associated and newly described type strains.</title>
        <authorList>
            <person name="Whitman W."/>
        </authorList>
    </citation>
    <scope>NUCLEOTIDE SEQUENCE [LARGE SCALE GENOMIC DNA]</scope>
    <source>
        <strain evidence="6 9">CECT 3146</strain>
    </source>
</reference>
<accession>A0A5P2XG32</accession>